<evidence type="ECO:0000256" key="3">
    <source>
        <dbReference type="ARBA" id="ARBA00022531"/>
    </source>
</evidence>
<evidence type="ECO:0000313" key="6">
    <source>
        <dbReference type="EMBL" id="CEM47125.1"/>
    </source>
</evidence>
<dbReference type="EMBL" id="CDMZ01003651">
    <property type="protein sequence ID" value="CEM47125.1"/>
    <property type="molecule type" value="Genomic_DNA"/>
</dbReference>
<keyword evidence="2" id="KW-0150">Chloroplast</keyword>
<evidence type="ECO:0000256" key="4">
    <source>
        <dbReference type="ARBA" id="ARBA00022640"/>
    </source>
</evidence>
<evidence type="ECO:0000256" key="5">
    <source>
        <dbReference type="PIRSR" id="PIRSR601344-1"/>
    </source>
</evidence>
<feature type="binding site" evidence="5">
    <location>
        <position position="99"/>
    </location>
    <ligand>
        <name>chlorophyll a</name>
        <dbReference type="ChEBI" id="CHEBI:58416"/>
        <label>1</label>
    </ligand>
</feature>
<comment type="subcellular location">
    <subcellularLocation>
        <location evidence="1">Plastid</location>
        <location evidence="1">Chloroplast</location>
    </subcellularLocation>
</comment>
<keyword evidence="3" id="KW-0602">Photosynthesis</keyword>
<dbReference type="GO" id="GO:0009507">
    <property type="term" value="C:chloroplast"/>
    <property type="evidence" value="ECO:0007669"/>
    <property type="project" value="UniProtKB-SubCell"/>
</dbReference>
<evidence type="ECO:0000256" key="2">
    <source>
        <dbReference type="ARBA" id="ARBA00022528"/>
    </source>
</evidence>
<feature type="binding site" description="axial binding residue" evidence="5">
    <location>
        <position position="54"/>
    </location>
    <ligand>
        <name>chlorophyll b</name>
        <dbReference type="ChEBI" id="CHEBI:61721"/>
        <label>1</label>
    </ligand>
    <ligandPart>
        <name>Mg</name>
        <dbReference type="ChEBI" id="CHEBI:25107"/>
    </ligandPart>
</feature>
<dbReference type="VEuPathDB" id="CryptoDB:Cvel_30835"/>
<dbReference type="Gene3D" id="1.10.3460.10">
    <property type="entry name" value="Chlorophyll a/b binding protein domain"/>
    <property type="match status" value="1"/>
</dbReference>
<feature type="binding site" evidence="5">
    <location>
        <position position="201"/>
    </location>
    <ligand>
        <name>chlorophyll a</name>
        <dbReference type="ChEBI" id="CHEBI:58416"/>
        <label>1</label>
    </ligand>
</feature>
<accession>A0A0G4HRW2</accession>
<feature type="binding site" evidence="5">
    <location>
        <position position="77"/>
    </location>
    <ligand>
        <name>chlorophyll a</name>
        <dbReference type="ChEBI" id="CHEBI:58416"/>
        <label>1</label>
    </ligand>
</feature>
<keyword evidence="5" id="KW-0157">Chromophore</keyword>
<keyword evidence="4" id="KW-0934">Plastid</keyword>
<feature type="binding site" evidence="5">
    <location>
        <position position="96"/>
    </location>
    <ligand>
        <name>chlorophyll a</name>
        <dbReference type="ChEBI" id="CHEBI:58416"/>
        <label>1</label>
    </ligand>
</feature>
<feature type="binding site" description="axial binding residue" evidence="5">
    <location>
        <position position="162"/>
    </location>
    <ligand>
        <name>chlorophyll b</name>
        <dbReference type="ChEBI" id="CHEBI:61721"/>
        <label>1</label>
    </ligand>
    <ligandPart>
        <name>Mg</name>
        <dbReference type="ChEBI" id="CHEBI:25107"/>
    </ligandPart>
</feature>
<dbReference type="GO" id="GO:0009765">
    <property type="term" value="P:photosynthesis, light harvesting"/>
    <property type="evidence" value="ECO:0007669"/>
    <property type="project" value="InterPro"/>
</dbReference>
<sequence length="257" mass="28498">MGVLGTLVLGGPFLTLGVSAFLLSPTVSSVSSRRRAPSSSDSTSLRITFKNNPYGDDPREWPGATAPFGFFDPLGFSKNPDGSWKTLELKRYRESEIKHGRLAMLAALGYFVAEFYHPLVYESSERALTQWEEAKDVISGFEGIIFAFAGVIEGYNIALSWESQIPQGNLREGVPPGDILFDPLELAKEKSEEELKDLCSKELNNGRLAMFAIVGMIGYSKLVNPDGRIWDTVPDNPIKEFWETCATLPGWYPEISF</sequence>
<feature type="binding site" evidence="5">
    <location>
        <position position="207"/>
    </location>
    <ligand>
        <name>chlorophyll a</name>
        <dbReference type="ChEBI" id="CHEBI:58416"/>
        <label>1</label>
    </ligand>
</feature>
<organism evidence="6">
    <name type="scientific">Chromera velia CCMP2878</name>
    <dbReference type="NCBI Taxonomy" id="1169474"/>
    <lineage>
        <taxon>Eukaryota</taxon>
        <taxon>Sar</taxon>
        <taxon>Alveolata</taxon>
        <taxon>Colpodellida</taxon>
        <taxon>Chromeraceae</taxon>
        <taxon>Chromera</taxon>
    </lineage>
</organism>
<name>A0A0G4HRW2_9ALVE</name>
<gene>
    <name evidence="6" type="ORF">Cvel_30835</name>
</gene>
<proteinExistence type="predicted"/>
<dbReference type="PANTHER" id="PTHR21649">
    <property type="entry name" value="CHLOROPHYLL A/B BINDING PROTEIN"/>
    <property type="match status" value="1"/>
</dbReference>
<feature type="binding site" description="axial binding residue" evidence="5">
    <location>
        <position position="101"/>
    </location>
    <ligand>
        <name>chlorophyll b</name>
        <dbReference type="ChEBI" id="CHEBI:61721"/>
        <label>1</label>
    </ligand>
    <ligandPart>
        <name>Mg</name>
        <dbReference type="ChEBI" id="CHEBI:25107"/>
    </ligandPart>
</feature>
<dbReference type="PhylomeDB" id="A0A0G4HRW2"/>
<feature type="binding site" evidence="5">
    <location>
        <position position="205"/>
    </location>
    <ligand>
        <name>chlorophyll a</name>
        <dbReference type="ChEBI" id="CHEBI:58416"/>
        <label>1</label>
    </ligand>
</feature>
<dbReference type="GO" id="GO:0016168">
    <property type="term" value="F:chlorophyll binding"/>
    <property type="evidence" value="ECO:0007669"/>
    <property type="project" value="UniProtKB-KW"/>
</dbReference>
<reference evidence="6" key="1">
    <citation type="submission" date="2014-11" db="EMBL/GenBank/DDBJ databases">
        <authorList>
            <person name="Otto D Thomas"/>
            <person name="Naeem Raeece"/>
        </authorList>
    </citation>
    <scope>NUCLEOTIDE SEQUENCE</scope>
</reference>
<dbReference type="InterPro" id="IPR001344">
    <property type="entry name" value="Chloro_AB-bd_pln"/>
</dbReference>
<dbReference type="AlphaFoldDB" id="A0A0G4HRW2"/>
<evidence type="ECO:0000256" key="1">
    <source>
        <dbReference type="ARBA" id="ARBA00004229"/>
    </source>
</evidence>
<keyword evidence="5" id="KW-0148">Chlorophyll</keyword>
<dbReference type="GO" id="GO:0016020">
    <property type="term" value="C:membrane"/>
    <property type="evidence" value="ECO:0007669"/>
    <property type="project" value="InterPro"/>
</dbReference>
<dbReference type="SUPFAM" id="SSF103511">
    <property type="entry name" value="Chlorophyll a-b binding protein"/>
    <property type="match status" value="1"/>
</dbReference>
<dbReference type="InterPro" id="IPR022796">
    <property type="entry name" value="Chloroa_b-bind"/>
</dbReference>
<dbReference type="Pfam" id="PF00504">
    <property type="entry name" value="Chloroa_b-bind"/>
    <property type="match status" value="1"/>
</dbReference>
<protein>
    <submittedName>
        <fullName evidence="6">Uncharacterized protein</fullName>
    </submittedName>
</protein>
<feature type="binding site" evidence="5">
    <location>
        <position position="202"/>
    </location>
    <ligand>
        <name>chlorophyll a</name>
        <dbReference type="ChEBI" id="CHEBI:58416"/>
        <label>1</label>
    </ligand>
</feature>